<evidence type="ECO:0000313" key="9">
    <source>
        <dbReference type="Proteomes" id="UP000027192"/>
    </source>
</evidence>
<dbReference type="GO" id="GO:0005886">
    <property type="term" value="C:plasma membrane"/>
    <property type="evidence" value="ECO:0007669"/>
    <property type="project" value="UniProtKB-SubCell"/>
</dbReference>
<feature type="transmembrane region" description="Helical" evidence="6">
    <location>
        <begin position="267"/>
        <end position="287"/>
    </location>
</feature>
<feature type="transmembrane region" description="Helical" evidence="6">
    <location>
        <begin position="72"/>
        <end position="91"/>
    </location>
</feature>
<feature type="transmembrane region" description="Helical" evidence="6">
    <location>
        <begin position="155"/>
        <end position="178"/>
    </location>
</feature>
<feature type="transmembrane region" description="Helical" evidence="6">
    <location>
        <begin position="293"/>
        <end position="315"/>
    </location>
</feature>
<feature type="transmembrane region" description="Helical" evidence="6">
    <location>
        <begin position="202"/>
        <end position="225"/>
    </location>
</feature>
<dbReference type="Gene3D" id="1.20.1720.10">
    <property type="entry name" value="Multidrug resistance protein D"/>
    <property type="match status" value="1"/>
</dbReference>
<dbReference type="InterPro" id="IPR050189">
    <property type="entry name" value="MFS_Efflux_Transporters"/>
</dbReference>
<dbReference type="RefSeq" id="WP_036750748.1">
    <property type="nucleotide sequence ID" value="NZ_JAGSGC010000012.1"/>
</dbReference>
<reference evidence="8 9" key="1">
    <citation type="submission" date="2014-04" db="EMBL/GenBank/DDBJ databases">
        <title>Draft genome sequence of Photobacterium halotolerans S2753: a solonamide, ngercheumicin and holomycin producer.</title>
        <authorList>
            <person name="Machado H.R."/>
            <person name="Gram L."/>
        </authorList>
    </citation>
    <scope>NUCLEOTIDE SEQUENCE [LARGE SCALE GENOMIC DNA]</scope>
    <source>
        <strain evidence="8 9">S2753</strain>
    </source>
</reference>
<evidence type="ECO:0000256" key="5">
    <source>
        <dbReference type="ARBA" id="ARBA00023136"/>
    </source>
</evidence>
<sequence>MLRARILVCLASLSLLSMFPMDVFISSFDDLAEHFAIPYDDTISSISLFSYGFGVGVLLVGILAEKLGVSKVLLGSLVLLLMANLLSLNHYNYDLFLASRFLQGLFSSSFVMSTYIIRNSFEEGEGVRIRALIASISAIAITLSPMLGAEMTMRFGWSSIIVLACGACVFTAASVLLIKKQLSQPKQDNNTQNNFMSSKTFWTYNVISTLNFSIHFVFVMLSVKIFTQEFGGTLTEYGIMMVYYGAALFVSNTLISRFSNKLAFSGANYVYIAIIILIACFMMLLVNQGIANFYYYFPLIVLATFFSVYLSNVTINKAIFAVNGTPMVSSVIGSIRFITAGTLGWIGFSYQSGVFSIATLYLFSSICSMGLLWMVRPKAITQNDLSY</sequence>
<feature type="domain" description="Major facilitator superfamily (MFS) profile" evidence="7">
    <location>
        <begin position="6"/>
        <end position="387"/>
    </location>
</feature>
<dbReference type="Proteomes" id="UP000027192">
    <property type="component" value="Unassembled WGS sequence"/>
</dbReference>
<feature type="transmembrane region" description="Helical" evidence="6">
    <location>
        <begin position="354"/>
        <end position="375"/>
    </location>
</feature>
<keyword evidence="4 6" id="KW-1133">Transmembrane helix</keyword>
<evidence type="ECO:0000256" key="4">
    <source>
        <dbReference type="ARBA" id="ARBA00022989"/>
    </source>
</evidence>
<dbReference type="AlphaFoldDB" id="A0A066RT80"/>
<evidence type="ECO:0000313" key="8">
    <source>
        <dbReference type="EMBL" id="KDM92306.1"/>
    </source>
</evidence>
<dbReference type="GO" id="GO:0022857">
    <property type="term" value="F:transmembrane transporter activity"/>
    <property type="evidence" value="ECO:0007669"/>
    <property type="project" value="InterPro"/>
</dbReference>
<dbReference type="InterPro" id="IPR036259">
    <property type="entry name" value="MFS_trans_sf"/>
</dbReference>
<proteinExistence type="predicted"/>
<keyword evidence="5 6" id="KW-0472">Membrane</keyword>
<feature type="transmembrane region" description="Helical" evidence="6">
    <location>
        <begin position="43"/>
        <end position="65"/>
    </location>
</feature>
<dbReference type="PANTHER" id="PTHR43124:SF3">
    <property type="entry name" value="CHLORAMPHENICOL EFFLUX PUMP RV0191"/>
    <property type="match status" value="1"/>
</dbReference>
<feature type="transmembrane region" description="Helical" evidence="6">
    <location>
        <begin position="129"/>
        <end position="149"/>
    </location>
</feature>
<evidence type="ECO:0000256" key="3">
    <source>
        <dbReference type="ARBA" id="ARBA00022692"/>
    </source>
</evidence>
<feature type="transmembrane region" description="Helical" evidence="6">
    <location>
        <begin position="97"/>
        <end position="117"/>
    </location>
</feature>
<dbReference type="InterPro" id="IPR020846">
    <property type="entry name" value="MFS_dom"/>
</dbReference>
<evidence type="ECO:0000256" key="6">
    <source>
        <dbReference type="SAM" id="Phobius"/>
    </source>
</evidence>
<name>A0A066RT80_9GAMM</name>
<dbReference type="Pfam" id="PF07690">
    <property type="entry name" value="MFS_1"/>
    <property type="match status" value="1"/>
</dbReference>
<evidence type="ECO:0000256" key="2">
    <source>
        <dbReference type="ARBA" id="ARBA00022475"/>
    </source>
</evidence>
<dbReference type="PANTHER" id="PTHR43124">
    <property type="entry name" value="PURINE EFFLUX PUMP PBUE"/>
    <property type="match status" value="1"/>
</dbReference>
<dbReference type="PROSITE" id="PS50850">
    <property type="entry name" value="MFS"/>
    <property type="match status" value="1"/>
</dbReference>
<keyword evidence="3 6" id="KW-0812">Transmembrane</keyword>
<evidence type="ECO:0000256" key="1">
    <source>
        <dbReference type="ARBA" id="ARBA00004651"/>
    </source>
</evidence>
<dbReference type="InterPro" id="IPR011701">
    <property type="entry name" value="MFS"/>
</dbReference>
<dbReference type="SUPFAM" id="SSF103473">
    <property type="entry name" value="MFS general substrate transporter"/>
    <property type="match status" value="1"/>
</dbReference>
<comment type="caution">
    <text evidence="8">The sequence shown here is derived from an EMBL/GenBank/DDBJ whole genome shotgun (WGS) entry which is preliminary data.</text>
</comment>
<protein>
    <recommendedName>
        <fullName evidence="7">Major facilitator superfamily (MFS) profile domain-containing protein</fullName>
    </recommendedName>
</protein>
<feature type="transmembrane region" description="Helical" evidence="6">
    <location>
        <begin position="327"/>
        <end position="348"/>
    </location>
</feature>
<dbReference type="EMBL" id="JMIB01000010">
    <property type="protein sequence ID" value="KDM92306.1"/>
    <property type="molecule type" value="Genomic_DNA"/>
</dbReference>
<dbReference type="STRING" id="1654360.EA58_07390"/>
<organism evidence="8 9">
    <name type="scientific">Photobacterium galatheae</name>
    <dbReference type="NCBI Taxonomy" id="1654360"/>
    <lineage>
        <taxon>Bacteria</taxon>
        <taxon>Pseudomonadati</taxon>
        <taxon>Pseudomonadota</taxon>
        <taxon>Gammaproteobacteria</taxon>
        <taxon>Vibrionales</taxon>
        <taxon>Vibrionaceae</taxon>
        <taxon>Photobacterium</taxon>
    </lineage>
</organism>
<accession>A0A066RT80</accession>
<keyword evidence="9" id="KW-1185">Reference proteome</keyword>
<comment type="subcellular location">
    <subcellularLocation>
        <location evidence="1">Cell membrane</location>
        <topology evidence="1">Multi-pass membrane protein</topology>
    </subcellularLocation>
</comment>
<gene>
    <name evidence="8" type="ORF">EA58_07390</name>
</gene>
<keyword evidence="2" id="KW-1003">Cell membrane</keyword>
<dbReference type="OrthoDB" id="9814303at2"/>
<evidence type="ECO:0000259" key="7">
    <source>
        <dbReference type="PROSITE" id="PS50850"/>
    </source>
</evidence>
<feature type="transmembrane region" description="Helical" evidence="6">
    <location>
        <begin position="237"/>
        <end position="255"/>
    </location>
</feature>